<protein>
    <submittedName>
        <fullName evidence="2">Uncharacterized protein</fullName>
    </submittedName>
</protein>
<proteinExistence type="predicted"/>
<evidence type="ECO:0000256" key="1">
    <source>
        <dbReference type="SAM" id="MobiDB-lite"/>
    </source>
</evidence>
<reference evidence="2" key="1">
    <citation type="submission" date="2014-09" db="EMBL/GenBank/DDBJ databases">
        <authorList>
            <person name="Magalhaes I.L.F."/>
            <person name="Oliveira U."/>
            <person name="Santos F.R."/>
            <person name="Vidigal T.H.D.A."/>
            <person name="Brescovit A.D."/>
            <person name="Santos A.J."/>
        </authorList>
    </citation>
    <scope>NUCLEOTIDE SEQUENCE</scope>
    <source>
        <tissue evidence="2">Shoot tissue taken approximately 20 cm above the soil surface</tissue>
    </source>
</reference>
<reference evidence="2" key="2">
    <citation type="journal article" date="2015" name="Data Brief">
        <title>Shoot transcriptome of the giant reed, Arundo donax.</title>
        <authorList>
            <person name="Barrero R.A."/>
            <person name="Guerrero F.D."/>
            <person name="Moolhuijzen P."/>
            <person name="Goolsby J.A."/>
            <person name="Tidwell J."/>
            <person name="Bellgard S.E."/>
            <person name="Bellgard M.I."/>
        </authorList>
    </citation>
    <scope>NUCLEOTIDE SEQUENCE</scope>
    <source>
        <tissue evidence="2">Shoot tissue taken approximately 20 cm above the soil surface</tissue>
    </source>
</reference>
<name>A0A0A9DK28_ARUDO</name>
<accession>A0A0A9DK28</accession>
<organism evidence="2">
    <name type="scientific">Arundo donax</name>
    <name type="common">Giant reed</name>
    <name type="synonym">Donax arundinaceus</name>
    <dbReference type="NCBI Taxonomy" id="35708"/>
    <lineage>
        <taxon>Eukaryota</taxon>
        <taxon>Viridiplantae</taxon>
        <taxon>Streptophyta</taxon>
        <taxon>Embryophyta</taxon>
        <taxon>Tracheophyta</taxon>
        <taxon>Spermatophyta</taxon>
        <taxon>Magnoliopsida</taxon>
        <taxon>Liliopsida</taxon>
        <taxon>Poales</taxon>
        <taxon>Poaceae</taxon>
        <taxon>PACMAD clade</taxon>
        <taxon>Arundinoideae</taxon>
        <taxon>Arundineae</taxon>
        <taxon>Arundo</taxon>
    </lineage>
</organism>
<sequence length="50" mass="6027">MKKVLNQYLEEKTDLERVINREKQRSTRMKLSREKNSSRVQTAAWASTRM</sequence>
<feature type="region of interest" description="Disordered" evidence="1">
    <location>
        <begin position="22"/>
        <end position="50"/>
    </location>
</feature>
<evidence type="ECO:0000313" key="2">
    <source>
        <dbReference type="EMBL" id="JAD87038.1"/>
    </source>
</evidence>
<feature type="compositionally biased region" description="Polar residues" evidence="1">
    <location>
        <begin position="38"/>
        <end position="50"/>
    </location>
</feature>
<dbReference type="AlphaFoldDB" id="A0A0A9DK28"/>
<feature type="compositionally biased region" description="Basic and acidic residues" evidence="1">
    <location>
        <begin position="22"/>
        <end position="37"/>
    </location>
</feature>
<dbReference type="EMBL" id="GBRH01210857">
    <property type="protein sequence ID" value="JAD87038.1"/>
    <property type="molecule type" value="Transcribed_RNA"/>
</dbReference>